<evidence type="ECO:0000313" key="3">
    <source>
        <dbReference type="EMBL" id="PTM47512.1"/>
    </source>
</evidence>
<evidence type="ECO:0000313" key="4">
    <source>
        <dbReference type="Proteomes" id="UP000240996"/>
    </source>
</evidence>
<dbReference type="Pfam" id="PF06674">
    <property type="entry name" value="DUF1176"/>
    <property type="match status" value="1"/>
</dbReference>
<name>A0A2T4YUM5_9SPHN</name>
<evidence type="ECO:0000256" key="1">
    <source>
        <dbReference type="SAM" id="MobiDB-lite"/>
    </source>
</evidence>
<feature type="chain" id="PRO_5015718653" evidence="2">
    <location>
        <begin position="18"/>
        <end position="383"/>
    </location>
</feature>
<gene>
    <name evidence="3" type="ORF">C8J24_0911</name>
</gene>
<dbReference type="EMBL" id="PZZN01000001">
    <property type="protein sequence ID" value="PTM47512.1"/>
    <property type="molecule type" value="Genomic_DNA"/>
</dbReference>
<keyword evidence="4" id="KW-1185">Reference proteome</keyword>
<feature type="region of interest" description="Disordered" evidence="1">
    <location>
        <begin position="21"/>
        <end position="70"/>
    </location>
</feature>
<proteinExistence type="predicted"/>
<comment type="caution">
    <text evidence="3">The sequence shown here is derived from an EMBL/GenBank/DDBJ whole genome shotgun (WGS) entry which is preliminary data.</text>
</comment>
<dbReference type="InterPro" id="IPR009560">
    <property type="entry name" value="DUF1176"/>
</dbReference>
<feature type="signal peptide" evidence="2">
    <location>
        <begin position="1"/>
        <end position="17"/>
    </location>
</feature>
<reference evidence="3 4" key="1">
    <citation type="submission" date="2018-04" db="EMBL/GenBank/DDBJ databases">
        <title>Genomic Encyclopedia of Type Strains, Phase III (KMG-III): the genomes of soil and plant-associated and newly described type strains.</title>
        <authorList>
            <person name="Whitman W."/>
        </authorList>
    </citation>
    <scope>NUCLEOTIDE SEQUENCE [LARGE SCALE GENOMIC DNA]</scope>
    <source>
        <strain evidence="3 4">NW12</strain>
    </source>
</reference>
<dbReference type="Proteomes" id="UP000240996">
    <property type="component" value="Unassembled WGS sequence"/>
</dbReference>
<accession>A0A2T4YUM5</accession>
<dbReference type="PROSITE" id="PS51257">
    <property type="entry name" value="PROKAR_LIPOPROTEIN"/>
    <property type="match status" value="1"/>
</dbReference>
<dbReference type="RefSeq" id="WP_107930613.1">
    <property type="nucleotide sequence ID" value="NZ_PZZN01000001.1"/>
</dbReference>
<evidence type="ECO:0000256" key="2">
    <source>
        <dbReference type="SAM" id="SignalP"/>
    </source>
</evidence>
<protein>
    <submittedName>
        <fullName evidence="3">Uncharacterized protein DUF1176</fullName>
    </submittedName>
</protein>
<organism evidence="3 4">
    <name type="scientific">Sphingomonas aerolata</name>
    <dbReference type="NCBI Taxonomy" id="185951"/>
    <lineage>
        <taxon>Bacteria</taxon>
        <taxon>Pseudomonadati</taxon>
        <taxon>Pseudomonadota</taxon>
        <taxon>Alphaproteobacteria</taxon>
        <taxon>Sphingomonadales</taxon>
        <taxon>Sphingomonadaceae</taxon>
        <taxon>Sphingomonas</taxon>
    </lineage>
</organism>
<sequence length="383" mass="39470">MRYPVLVSLLPVSVLVAATACSPSGNTGAPNDATVPLETPARPKPRPIVRGAAPQAPAEPAVDSKARPRPTSVKTFGAWGIACDNGAYCTAVSMAPDDSSIAELSIVVERGPAADAPVSVTIGTPGSALRRVVVAIDGTPLASGNPGDDRRFTVTGPVAMTLARRLATGTAMTARLDGRTIPVVITGAAAALRYADAQQGRADTATALVATGDTTPATTPPALPTILAAPLTDRRAQAPAAPLVAQMRQRTGCAADQFGPVTNETYALDATTDLVLLSCGSGAYNVITRALIIRDGKASEAPFDLPPQFGEPGAKPALVNAGYDPKTGLLSSYAKGRGVGDCGVGQDYVWDGTRFRLAEMRMMGECRGAITWPVIWRTTVARN</sequence>
<keyword evidence="2" id="KW-0732">Signal</keyword>
<dbReference type="AlphaFoldDB" id="A0A2T4YUM5"/>